<dbReference type="SMART" id="SM00644">
    <property type="entry name" value="Ami_2"/>
    <property type="match status" value="1"/>
</dbReference>
<dbReference type="EMBL" id="REFV01000005">
    <property type="protein sequence ID" value="RMB60593.1"/>
    <property type="molecule type" value="Genomic_DNA"/>
</dbReference>
<dbReference type="InterPro" id="IPR051206">
    <property type="entry name" value="NAMLAA_amidase_2"/>
</dbReference>
<evidence type="ECO:0000256" key="3">
    <source>
        <dbReference type="ARBA" id="ARBA00022801"/>
    </source>
</evidence>
<keyword evidence="7" id="KW-1185">Reference proteome</keyword>
<evidence type="ECO:0000313" key="6">
    <source>
        <dbReference type="EMBL" id="RMB60593.1"/>
    </source>
</evidence>
<evidence type="ECO:0000256" key="4">
    <source>
        <dbReference type="ARBA" id="ARBA00023316"/>
    </source>
</evidence>
<dbReference type="SUPFAM" id="SSF55846">
    <property type="entry name" value="N-acetylmuramoyl-L-alanine amidase-like"/>
    <property type="match status" value="1"/>
</dbReference>
<evidence type="ECO:0000313" key="7">
    <source>
        <dbReference type="Proteomes" id="UP000281985"/>
    </source>
</evidence>
<feature type="domain" description="N-acetylmuramoyl-L-alanine amidase" evidence="5">
    <location>
        <begin position="37"/>
        <end position="178"/>
    </location>
</feature>
<evidence type="ECO:0000256" key="2">
    <source>
        <dbReference type="ARBA" id="ARBA00011901"/>
    </source>
</evidence>
<dbReference type="PANTHER" id="PTHR30417">
    <property type="entry name" value="N-ACETYLMURAMOYL-L-ALANINE AMIDASE AMID"/>
    <property type="match status" value="1"/>
</dbReference>
<dbReference type="Pfam" id="PF01510">
    <property type="entry name" value="Amidase_2"/>
    <property type="match status" value="1"/>
</dbReference>
<sequence>MNPKEYHFKLPRTKTPKNITIPEVWYPGVQQMWEKSTSKRIYNPIFGIKAVVIHATAGHSSDGAMSVMRNGRASWHWLVPDENEEAHENLVWACAPETLTAWHVRNSISHPDVNQGKNKTNHWSLGIEIVNSQVQDPFSDWQVKITADIVKYCWAKYPNLEHVLSHAMLDPSRRTDPGILFPWEEFKAQVLDSNFEDMLVFQDDVEAKSKEISELTFEDLHFTDLCS</sequence>
<dbReference type="CDD" id="cd06583">
    <property type="entry name" value="PGRP"/>
    <property type="match status" value="1"/>
</dbReference>
<dbReference type="RefSeq" id="WP_121916996.1">
    <property type="nucleotide sequence ID" value="NZ_REFV01000005.1"/>
</dbReference>
<gene>
    <name evidence="6" type="ORF">EAX61_07165</name>
</gene>
<proteinExistence type="predicted"/>
<protein>
    <recommendedName>
        <fullName evidence="2">N-acetylmuramoyl-L-alanine amidase</fullName>
        <ecNumber evidence="2">3.5.1.28</ecNumber>
    </recommendedName>
</protein>
<evidence type="ECO:0000259" key="5">
    <source>
        <dbReference type="SMART" id="SM00644"/>
    </source>
</evidence>
<keyword evidence="3" id="KW-0378">Hydrolase</keyword>
<dbReference type="GO" id="GO:0009254">
    <property type="term" value="P:peptidoglycan turnover"/>
    <property type="evidence" value="ECO:0007669"/>
    <property type="project" value="TreeGrafter"/>
</dbReference>
<dbReference type="EC" id="3.5.1.28" evidence="2"/>
<dbReference type="GO" id="GO:0008745">
    <property type="term" value="F:N-acetylmuramoyl-L-alanine amidase activity"/>
    <property type="evidence" value="ECO:0007669"/>
    <property type="project" value="UniProtKB-EC"/>
</dbReference>
<organism evidence="6 7">
    <name type="scientific">Dokdonia sinensis</name>
    <dbReference type="NCBI Taxonomy" id="2479847"/>
    <lineage>
        <taxon>Bacteria</taxon>
        <taxon>Pseudomonadati</taxon>
        <taxon>Bacteroidota</taxon>
        <taxon>Flavobacteriia</taxon>
        <taxon>Flavobacteriales</taxon>
        <taxon>Flavobacteriaceae</taxon>
        <taxon>Dokdonia</taxon>
    </lineage>
</organism>
<dbReference type="InterPro" id="IPR002502">
    <property type="entry name" value="Amidase_domain"/>
</dbReference>
<accession>A0A3M0GG52</accession>
<dbReference type="GO" id="GO:0071555">
    <property type="term" value="P:cell wall organization"/>
    <property type="evidence" value="ECO:0007669"/>
    <property type="project" value="UniProtKB-KW"/>
</dbReference>
<keyword evidence="4" id="KW-0961">Cell wall biogenesis/degradation</keyword>
<dbReference type="Gene3D" id="3.40.80.10">
    <property type="entry name" value="Peptidoglycan recognition protein-like"/>
    <property type="match status" value="1"/>
</dbReference>
<name>A0A3M0GG52_9FLAO</name>
<comment type="caution">
    <text evidence="6">The sequence shown here is derived from an EMBL/GenBank/DDBJ whole genome shotgun (WGS) entry which is preliminary data.</text>
</comment>
<reference evidence="6 7" key="1">
    <citation type="submission" date="2018-10" db="EMBL/GenBank/DDBJ databases">
        <title>Dokdonia luteus sp. nov., isolated from sea water.</title>
        <authorList>
            <person name="Zhou L.Y."/>
            <person name="Du Z.J."/>
        </authorList>
    </citation>
    <scope>NUCLEOTIDE SEQUENCE [LARGE SCALE GENOMIC DNA]</scope>
    <source>
        <strain evidence="6 7">SH27</strain>
    </source>
</reference>
<dbReference type="AlphaFoldDB" id="A0A3M0GG52"/>
<comment type="catalytic activity">
    <reaction evidence="1">
        <text>Hydrolyzes the link between N-acetylmuramoyl residues and L-amino acid residues in certain cell-wall glycopeptides.</text>
        <dbReference type="EC" id="3.5.1.28"/>
    </reaction>
</comment>
<dbReference type="OrthoDB" id="9794842at2"/>
<dbReference type="PANTHER" id="PTHR30417:SF1">
    <property type="entry name" value="N-ACETYLMURAMOYL-L-ALANINE AMIDASE AMID"/>
    <property type="match status" value="1"/>
</dbReference>
<dbReference type="Proteomes" id="UP000281985">
    <property type="component" value="Unassembled WGS sequence"/>
</dbReference>
<dbReference type="InterPro" id="IPR036505">
    <property type="entry name" value="Amidase/PGRP_sf"/>
</dbReference>
<evidence type="ECO:0000256" key="1">
    <source>
        <dbReference type="ARBA" id="ARBA00001561"/>
    </source>
</evidence>
<dbReference type="GO" id="GO:0009253">
    <property type="term" value="P:peptidoglycan catabolic process"/>
    <property type="evidence" value="ECO:0007669"/>
    <property type="project" value="InterPro"/>
</dbReference>